<feature type="transmembrane region" description="Helical" evidence="1">
    <location>
        <begin position="21"/>
        <end position="46"/>
    </location>
</feature>
<protein>
    <submittedName>
        <fullName evidence="2">Prepilin-type N-terminal cleavage/methylation domain-containing protein</fullName>
    </submittedName>
</protein>
<reference evidence="2 3" key="1">
    <citation type="submission" date="2024-03" db="EMBL/GenBank/DDBJ databases">
        <title>Novel species of the genus Variovorax.</title>
        <authorList>
            <person name="Liu Q."/>
            <person name="Xin Y.-H."/>
        </authorList>
    </citation>
    <scope>NUCLEOTIDE SEQUENCE [LARGE SCALE GENOMIC DNA]</scope>
    <source>
        <strain evidence="2 3">KACC 18900</strain>
    </source>
</reference>
<dbReference type="RefSeq" id="WP_340345860.1">
    <property type="nucleotide sequence ID" value="NZ_JBBKZT010000015.1"/>
</dbReference>
<evidence type="ECO:0000256" key="1">
    <source>
        <dbReference type="SAM" id="Phobius"/>
    </source>
</evidence>
<keyword evidence="1" id="KW-0472">Membrane</keyword>
<dbReference type="NCBIfam" id="TIGR02532">
    <property type="entry name" value="IV_pilin_GFxxxE"/>
    <property type="match status" value="1"/>
</dbReference>
<keyword evidence="1" id="KW-0812">Transmembrane</keyword>
<dbReference type="Proteomes" id="UP001385892">
    <property type="component" value="Unassembled WGS sequence"/>
</dbReference>
<evidence type="ECO:0000313" key="2">
    <source>
        <dbReference type="EMBL" id="MEJ8850503.1"/>
    </source>
</evidence>
<name>A0ABU8WSI4_9BURK</name>
<dbReference type="EMBL" id="JBBKZT010000015">
    <property type="protein sequence ID" value="MEJ8850503.1"/>
    <property type="molecule type" value="Genomic_DNA"/>
</dbReference>
<gene>
    <name evidence="2" type="ORF">WKW82_27960</name>
</gene>
<evidence type="ECO:0000313" key="3">
    <source>
        <dbReference type="Proteomes" id="UP001385892"/>
    </source>
</evidence>
<keyword evidence="1" id="KW-1133">Transmembrane helix</keyword>
<comment type="caution">
    <text evidence="2">The sequence shown here is derived from an EMBL/GenBank/DDBJ whole genome shotgun (WGS) entry which is preliminary data.</text>
</comment>
<accession>A0ABU8WSI4</accession>
<dbReference type="InterPro" id="IPR012902">
    <property type="entry name" value="N_methyl_site"/>
</dbReference>
<sequence>MSSRSLLAHPRAAARRSQRGVTLVELLAALVIGLLVIGAAIAAMLLSRNSAAMVTDVARLQQQGSYVLRLIGMQARQAGSLNLTKSFTEDKRAFNADFKGYNKSGFAVHGLEGANGYPDTVSFSTQAVDPDDGAAIPTAKGAEDAETEAGAVVNLEQRDCLANTAHDSRLDSTFFVDVKDKGEPGETRALKCSGLTDSQPIVTNAFFADLQVWYRVKASPTTIRRMDANEVQAANLWNSVSSVEICLDLKGTETTGEQPSRNYVNCNGEDAPHNGVLHMLFRNVFDLRTQQGVS</sequence>
<proteinExistence type="predicted"/>
<dbReference type="PROSITE" id="PS00409">
    <property type="entry name" value="PROKAR_NTER_METHYL"/>
    <property type="match status" value="1"/>
</dbReference>
<dbReference type="Pfam" id="PF07963">
    <property type="entry name" value="N_methyl"/>
    <property type="match status" value="1"/>
</dbReference>
<keyword evidence="3" id="KW-1185">Reference proteome</keyword>
<organism evidence="2 3">
    <name type="scientific">Variovorax rhizosphaerae</name>
    <dbReference type="NCBI Taxonomy" id="1836200"/>
    <lineage>
        <taxon>Bacteria</taxon>
        <taxon>Pseudomonadati</taxon>
        <taxon>Pseudomonadota</taxon>
        <taxon>Betaproteobacteria</taxon>
        <taxon>Burkholderiales</taxon>
        <taxon>Comamonadaceae</taxon>
        <taxon>Variovorax</taxon>
    </lineage>
</organism>